<proteinExistence type="predicted"/>
<organism evidence="3 4">
    <name type="scientific">Inhella gelatinilytica</name>
    <dbReference type="NCBI Taxonomy" id="2795030"/>
    <lineage>
        <taxon>Bacteria</taxon>
        <taxon>Pseudomonadati</taxon>
        <taxon>Pseudomonadota</taxon>
        <taxon>Betaproteobacteria</taxon>
        <taxon>Burkholderiales</taxon>
        <taxon>Sphaerotilaceae</taxon>
        <taxon>Inhella</taxon>
    </lineage>
</organism>
<evidence type="ECO:0000313" key="4">
    <source>
        <dbReference type="Proteomes" id="UP000620139"/>
    </source>
</evidence>
<sequence length="110" mass="12084">MFSANDLQRLADLHRDGHLNDDEFGRAKARVLNDDGAAAATAPWPAPIAALNQFRRSRSDRWLGGVCGGLERMTGLASWGWRILFVLGLTLSGCSLLVYLGLWIFVPEEA</sequence>
<dbReference type="Pfam" id="PF04024">
    <property type="entry name" value="PspC"/>
    <property type="match status" value="1"/>
</dbReference>
<evidence type="ECO:0000313" key="3">
    <source>
        <dbReference type="EMBL" id="MBH9551665.1"/>
    </source>
</evidence>
<name>A0A931IS49_9BURK</name>
<dbReference type="Proteomes" id="UP000620139">
    <property type="component" value="Unassembled WGS sequence"/>
</dbReference>
<keyword evidence="1" id="KW-0812">Transmembrane</keyword>
<dbReference type="InterPro" id="IPR007168">
    <property type="entry name" value="Phageshock_PspC_N"/>
</dbReference>
<keyword evidence="4" id="KW-1185">Reference proteome</keyword>
<evidence type="ECO:0000259" key="2">
    <source>
        <dbReference type="Pfam" id="PF04024"/>
    </source>
</evidence>
<protein>
    <submittedName>
        <fullName evidence="3">PspC domain-containing protein</fullName>
    </submittedName>
</protein>
<comment type="caution">
    <text evidence="3">The sequence shown here is derived from an EMBL/GenBank/DDBJ whole genome shotgun (WGS) entry which is preliminary data.</text>
</comment>
<feature type="domain" description="Phage shock protein PspC N-terminal" evidence="2">
    <location>
        <begin position="53"/>
        <end position="109"/>
    </location>
</feature>
<accession>A0A931IS49</accession>
<keyword evidence="1" id="KW-1133">Transmembrane helix</keyword>
<evidence type="ECO:0000256" key="1">
    <source>
        <dbReference type="SAM" id="Phobius"/>
    </source>
</evidence>
<gene>
    <name evidence="3" type="ORF">I7X43_02280</name>
</gene>
<dbReference type="EMBL" id="JAEDAL010000001">
    <property type="protein sequence ID" value="MBH9551665.1"/>
    <property type="molecule type" value="Genomic_DNA"/>
</dbReference>
<feature type="transmembrane region" description="Helical" evidence="1">
    <location>
        <begin position="83"/>
        <end position="106"/>
    </location>
</feature>
<keyword evidence="1" id="KW-0472">Membrane</keyword>
<reference evidence="3" key="1">
    <citation type="submission" date="2020-12" db="EMBL/GenBank/DDBJ databases">
        <title>The genome sequence of Inhella sp. 4Y17.</title>
        <authorList>
            <person name="Liu Y."/>
        </authorList>
    </citation>
    <scope>NUCLEOTIDE SEQUENCE</scope>
    <source>
        <strain evidence="3">4Y10</strain>
    </source>
</reference>
<dbReference type="RefSeq" id="WP_198099267.1">
    <property type="nucleotide sequence ID" value="NZ_JAEDAL010000001.1"/>
</dbReference>
<dbReference type="AlphaFoldDB" id="A0A931IS49"/>